<gene>
    <name evidence="1" type="ORF">SAMN05216198_1364</name>
</gene>
<dbReference type="EMBL" id="LT629748">
    <property type="protein sequence ID" value="SDS17734.1"/>
    <property type="molecule type" value="Genomic_DNA"/>
</dbReference>
<dbReference type="Pfam" id="PF09686">
    <property type="entry name" value="Plasmid_RAQPRD"/>
    <property type="match status" value="1"/>
</dbReference>
<dbReference type="RefSeq" id="WP_090272618.1">
    <property type="nucleotide sequence ID" value="NZ_LT629748.1"/>
</dbReference>
<proteinExistence type="predicted"/>
<dbReference type="OrthoDB" id="8910666at2"/>
<reference evidence="2" key="1">
    <citation type="submission" date="2016-10" db="EMBL/GenBank/DDBJ databases">
        <authorList>
            <person name="Varghese N."/>
            <person name="Submissions S."/>
        </authorList>
    </citation>
    <scope>NUCLEOTIDE SEQUENCE [LARGE SCALE GENOMIC DNA]</scope>
    <source>
        <strain evidence="2">2SM5</strain>
    </source>
</reference>
<protein>
    <submittedName>
        <fullName evidence="1">Integrative conjugative element protein, RAQPRD family</fullName>
    </submittedName>
</protein>
<name>A0A1H1Q2V7_9GAMM</name>
<dbReference type="AlphaFoldDB" id="A0A1H1Q2V7"/>
<accession>A0A1H1Q2V7</accession>
<dbReference type="NCBIfam" id="TIGR01690">
    <property type="entry name" value="ICE_RAQPRD"/>
    <property type="match status" value="1"/>
</dbReference>
<organism evidence="1 2">
    <name type="scientific">Halopseudomonas litoralis</name>
    <dbReference type="NCBI Taxonomy" id="797277"/>
    <lineage>
        <taxon>Bacteria</taxon>
        <taxon>Pseudomonadati</taxon>
        <taxon>Pseudomonadota</taxon>
        <taxon>Gammaproteobacteria</taxon>
        <taxon>Pseudomonadales</taxon>
        <taxon>Pseudomonadaceae</taxon>
        <taxon>Halopseudomonas</taxon>
    </lineage>
</organism>
<keyword evidence="2" id="KW-1185">Reference proteome</keyword>
<evidence type="ECO:0000313" key="1">
    <source>
        <dbReference type="EMBL" id="SDS17734.1"/>
    </source>
</evidence>
<dbReference type="STRING" id="797277.SAMN05216198_1364"/>
<dbReference type="InterPro" id="IPR019110">
    <property type="entry name" value="Uncharacterised_RAQPRD"/>
</dbReference>
<evidence type="ECO:0000313" key="2">
    <source>
        <dbReference type="Proteomes" id="UP000243426"/>
    </source>
</evidence>
<dbReference type="Proteomes" id="UP000243426">
    <property type="component" value="Chromosome I"/>
</dbReference>
<sequence length="121" mass="13203">MVLISRRGIATRSATALFITILMAGAPLLARGETPTHRSELAAAVRQLNALERLVVQSAAQSQAAPGERYHFDYPRLLADLERVRTGIQGYLTPVRAQPRDPVELIGAYRADNTPSAELQP</sequence>